<protein>
    <submittedName>
        <fullName evidence="4">Uncharacterized protein</fullName>
    </submittedName>
</protein>
<gene>
    <name evidence="4" type="ORF">EST38_g3198</name>
</gene>
<evidence type="ECO:0000256" key="3">
    <source>
        <dbReference type="RuleBase" id="RU000363"/>
    </source>
</evidence>
<dbReference type="GO" id="GO:0016491">
    <property type="term" value="F:oxidoreductase activity"/>
    <property type="evidence" value="ECO:0007669"/>
    <property type="project" value="UniProtKB-KW"/>
</dbReference>
<dbReference type="OrthoDB" id="1274115at2759"/>
<evidence type="ECO:0000256" key="2">
    <source>
        <dbReference type="ARBA" id="ARBA00023002"/>
    </source>
</evidence>
<reference evidence="4 5" key="1">
    <citation type="submission" date="2019-01" db="EMBL/GenBank/DDBJ databases">
        <title>Draft genome sequence of Psathyrella aberdarensis IHI B618.</title>
        <authorList>
            <person name="Buettner E."/>
            <person name="Kellner H."/>
        </authorList>
    </citation>
    <scope>NUCLEOTIDE SEQUENCE [LARGE SCALE GENOMIC DNA]</scope>
    <source>
        <strain evidence="4 5">IHI B618</strain>
    </source>
</reference>
<comment type="similarity">
    <text evidence="1 3">Belongs to the short-chain dehydrogenases/reductases (SDR) family.</text>
</comment>
<dbReference type="STRING" id="2316362.A0A4Q2DSM9"/>
<dbReference type="PANTHER" id="PTHR43976:SF16">
    <property type="entry name" value="SHORT-CHAIN DEHYDROGENASE_REDUCTASE FAMILY PROTEIN"/>
    <property type="match status" value="1"/>
</dbReference>
<evidence type="ECO:0000313" key="5">
    <source>
        <dbReference type="Proteomes" id="UP000290288"/>
    </source>
</evidence>
<organism evidence="4 5">
    <name type="scientific">Candolleomyces aberdarensis</name>
    <dbReference type="NCBI Taxonomy" id="2316362"/>
    <lineage>
        <taxon>Eukaryota</taxon>
        <taxon>Fungi</taxon>
        <taxon>Dikarya</taxon>
        <taxon>Basidiomycota</taxon>
        <taxon>Agaricomycotina</taxon>
        <taxon>Agaricomycetes</taxon>
        <taxon>Agaricomycetidae</taxon>
        <taxon>Agaricales</taxon>
        <taxon>Agaricineae</taxon>
        <taxon>Psathyrellaceae</taxon>
        <taxon>Candolleomyces</taxon>
    </lineage>
</organism>
<dbReference type="AlphaFoldDB" id="A0A4Q2DSM9"/>
<evidence type="ECO:0000313" key="4">
    <source>
        <dbReference type="EMBL" id="RXW22646.1"/>
    </source>
</evidence>
<dbReference type="Gene3D" id="3.40.50.720">
    <property type="entry name" value="NAD(P)-binding Rossmann-like Domain"/>
    <property type="match status" value="1"/>
</dbReference>
<evidence type="ECO:0000256" key="1">
    <source>
        <dbReference type="ARBA" id="ARBA00006484"/>
    </source>
</evidence>
<dbReference type="CDD" id="cd05374">
    <property type="entry name" value="17beta-HSD-like_SDR_c"/>
    <property type="match status" value="1"/>
</dbReference>
<dbReference type="InterPro" id="IPR036291">
    <property type="entry name" value="NAD(P)-bd_dom_sf"/>
</dbReference>
<keyword evidence="5" id="KW-1185">Reference proteome</keyword>
<sequence length="287" mass="30830">MSSSPLVWLITGTSSGIGRDLALAALSRGDKVIATARGRTVSKLDDLKSAGAATLELDVTSPLEKLHQAAKEAVGIYGRVDVLVNNAGNMLVGALEETTPEETLNQFNTNVFGALNVARAFLPYMREKKSGIIMWMGSIVAWESFPYGGLYSATKWALRGISETLNDEISPLGLKSVCLDFGYFRTAFLGDGQRGPPVSRIPDYQPLTDSVEARFQAYNGKQPGNPVIGVKLLVDLAHGSGPFEGKAFPTTINLGSDSYSAAKKASENALARLEEWKAVSYSTDFEK</sequence>
<dbReference type="PANTHER" id="PTHR43976">
    <property type="entry name" value="SHORT CHAIN DEHYDROGENASE"/>
    <property type="match status" value="1"/>
</dbReference>
<dbReference type="Pfam" id="PF00106">
    <property type="entry name" value="adh_short"/>
    <property type="match status" value="1"/>
</dbReference>
<proteinExistence type="inferred from homology"/>
<dbReference type="Proteomes" id="UP000290288">
    <property type="component" value="Unassembled WGS sequence"/>
</dbReference>
<dbReference type="InterPro" id="IPR002347">
    <property type="entry name" value="SDR_fam"/>
</dbReference>
<dbReference type="SUPFAM" id="SSF51735">
    <property type="entry name" value="NAD(P)-binding Rossmann-fold domains"/>
    <property type="match status" value="1"/>
</dbReference>
<dbReference type="PRINTS" id="PR00081">
    <property type="entry name" value="GDHRDH"/>
</dbReference>
<dbReference type="InterPro" id="IPR051911">
    <property type="entry name" value="SDR_oxidoreductase"/>
</dbReference>
<accession>A0A4Q2DSM9</accession>
<dbReference type="PRINTS" id="PR00080">
    <property type="entry name" value="SDRFAMILY"/>
</dbReference>
<keyword evidence="2" id="KW-0560">Oxidoreductase</keyword>
<dbReference type="EMBL" id="SDEE01000065">
    <property type="protein sequence ID" value="RXW22646.1"/>
    <property type="molecule type" value="Genomic_DNA"/>
</dbReference>
<comment type="caution">
    <text evidence="4">The sequence shown here is derived from an EMBL/GenBank/DDBJ whole genome shotgun (WGS) entry which is preliminary data.</text>
</comment>
<name>A0A4Q2DSM9_9AGAR</name>